<reference evidence="1 2" key="1">
    <citation type="journal article" date="2022" name="Hortic Res">
        <title>A haplotype resolved chromosomal level avocado genome allows analysis of novel avocado genes.</title>
        <authorList>
            <person name="Nath O."/>
            <person name="Fletcher S.J."/>
            <person name="Hayward A."/>
            <person name="Shaw L.M."/>
            <person name="Masouleh A.K."/>
            <person name="Furtado A."/>
            <person name="Henry R.J."/>
            <person name="Mitter N."/>
        </authorList>
    </citation>
    <scope>NUCLEOTIDE SEQUENCE [LARGE SCALE GENOMIC DNA]</scope>
    <source>
        <strain evidence="2">cv. Hass</strain>
    </source>
</reference>
<gene>
    <name evidence="1" type="ORF">MRB53_029567</name>
</gene>
<sequence length="1568" mass="177525">MPGHDQSNSQQRPKDDLLNGTLSGQDIMQKGKSPTRCLGNELSIDTYDIEVCTQRVDPPHLMGCPSNGSFEMLPCSNVPSNDDPNYFKQEQIQVSDTLRRVDEFMLLGGDVGRTYGPPLDPPFREREMCCGLRESSDSLPRGNNSCNSDDQSQNIEPFPVSQNSFHQFKEESELSNTQQEGEVSLVEYDCPEEVDTVALWVKWRGKWQAGIRCPTADWPLSTVKAKPTHGRKQYIVVFFPHSRIHCWADISLVCSINKLPEPLAYGTHFSGMELVKDLTVPRRYIMQKLAVAMLNISDHLHTASVIESARNVAAWKEFAREAYQCVCYSDLGRMLVKLHNMILPAYIDPNWFKHSFDYWAQHCQEAQSAEAIETLKEELVDAVLWNEVDVLWDAAPIQSDLGSEWKTWKQEVMKWFSTSHPPVGVGDAELRSSDDTASACPQISSRKRQKLEVRRPEMHVSQVEANANELLSQNVGLDTDTQFFNCRAPENATSASGSCKEESFTRVTAPIEDPGNATDRWYDIVVVEAANPEFLRNIEAGTAAEGGSVASQLLAYQHESHSENKYRQCMAFIEAKGRQCERWANDGDIYCCVHLSHRFADKTSNVEQTPPSTDYMCEGMTNLGTRCKHRSRTGSSFCKKHQLQGSNNLMDVENQSISSENGLDRKYEKTFSSEIVSGKEIVLVGEDQNTIQDNTNPHIVEEAPDERNSLMEISEFSGASSTPKSSSQELQHCIVRCPLTNEQCLDRGNLHTLYCEKHLPGWLKRARHGKTRIISKDVFIDLLRNCSSRKKKLHLHQACELLYRFMKSALSRRNTVSKETLMSWILSEASKDVSVVEYLLEVVSREKDKIGRLWGFNVDKNTNISSLESEPSFMPEANKNTHCTQATVKCKICMEEYFDDNALGIHWMKAHKKEAQWLFRGFACAICSNSFTNRKVLETHVKERHSIESLDQCILFQCMPCGSHFVNPEHLWLHVLTLHATDFRLPTVSQLHTNSLNQGSQPKHVPVNKLSLNNDTFEDHSDVLADSRRFTCRLCGLKFDLLPDLGRHHQVAHMGPNSLSHFPPRKRGRPGRPRIKKVLGVDEAIRIQNPTAFNMKKDFRASDLVSTTGLALQNESREMVGLEQSVDSQCSDVAEILFPELQKTKPRPSNLEILSVAQSTCCKINLYAALEPKYGVLPERLYLKAAKFCSELDIQVKWHQEGFVCPKGCKPLHHSYPLATLLPHSDRFAEPSSALLTEPMNGEEWEMEECHYVLSSRHFIQKHVNKAIVLCDDLSFGRESVKVPCVVDEDLKNSVCISMDGKPNATFPGSSVPWGGFTYVRERLLDPSLALSMKSSQLGCACQQPTCYPENCDHVYLFNNDYENAEDIYGKLMHGRFPYDYDGKIILEEGYLVYECNSMCSCDRTCQNRVLQKGLQVKLEVFKTEKKGWGVRAGEAIPRGTFICEYVGEVLSDQEANNRYENEGCSYLYDISAHIEDMNGMNEGTVPYVIDATHYGNVSRFINHSCSPNLVNYQVLVESMDCQLAHIGFYASRDIVVGEELAYNYHFQLPLRKEYPCYCGASNCRGRL</sequence>
<evidence type="ECO:0000313" key="2">
    <source>
        <dbReference type="Proteomes" id="UP001234297"/>
    </source>
</evidence>
<comment type="caution">
    <text evidence="1">The sequence shown here is derived from an EMBL/GenBank/DDBJ whole genome shotgun (WGS) entry which is preliminary data.</text>
</comment>
<accession>A0ACC2KIX0</accession>
<keyword evidence="2" id="KW-1185">Reference proteome</keyword>
<dbReference type="Proteomes" id="UP001234297">
    <property type="component" value="Chromosome 9"/>
</dbReference>
<name>A0ACC2KIX0_PERAE</name>
<dbReference type="EMBL" id="CM056817">
    <property type="protein sequence ID" value="KAJ8621038.1"/>
    <property type="molecule type" value="Genomic_DNA"/>
</dbReference>
<protein>
    <submittedName>
        <fullName evidence="1">Uncharacterized protein</fullName>
    </submittedName>
</protein>
<evidence type="ECO:0000313" key="1">
    <source>
        <dbReference type="EMBL" id="KAJ8621038.1"/>
    </source>
</evidence>
<organism evidence="1 2">
    <name type="scientific">Persea americana</name>
    <name type="common">Avocado</name>
    <dbReference type="NCBI Taxonomy" id="3435"/>
    <lineage>
        <taxon>Eukaryota</taxon>
        <taxon>Viridiplantae</taxon>
        <taxon>Streptophyta</taxon>
        <taxon>Embryophyta</taxon>
        <taxon>Tracheophyta</taxon>
        <taxon>Spermatophyta</taxon>
        <taxon>Magnoliopsida</taxon>
        <taxon>Magnoliidae</taxon>
        <taxon>Laurales</taxon>
        <taxon>Lauraceae</taxon>
        <taxon>Persea</taxon>
    </lineage>
</organism>
<proteinExistence type="predicted"/>